<evidence type="ECO:0000313" key="2">
    <source>
        <dbReference type="EMBL" id="CAH1232509.1"/>
    </source>
</evidence>
<keyword evidence="1" id="KW-0472">Membrane</keyword>
<protein>
    <recommendedName>
        <fullName evidence="4">DUF4044 domain-containing protein</fullName>
    </recommendedName>
</protein>
<accession>A0ABN8H974</accession>
<reference evidence="2" key="1">
    <citation type="submission" date="2022-01" db="EMBL/GenBank/DDBJ databases">
        <authorList>
            <person name="Criscuolo A."/>
        </authorList>
    </citation>
    <scope>NUCLEOTIDE SEQUENCE</scope>
    <source>
        <strain evidence="2">CIP111891</strain>
    </source>
</reference>
<keyword evidence="1" id="KW-1133">Transmembrane helix</keyword>
<dbReference type="Proteomes" id="UP000838821">
    <property type="component" value="Unassembled WGS sequence"/>
</dbReference>
<comment type="caution">
    <text evidence="2">The sequence shown here is derived from an EMBL/GenBank/DDBJ whole genome shotgun (WGS) entry which is preliminary data.</text>
</comment>
<evidence type="ECO:0008006" key="4">
    <source>
        <dbReference type="Google" id="ProtNLM"/>
    </source>
</evidence>
<keyword evidence="3" id="KW-1185">Reference proteome</keyword>
<name>A0ABN8H974_9BACL</name>
<gene>
    <name evidence="2" type="ORF">PAECIP111891_07028</name>
</gene>
<dbReference type="EMBL" id="CAKMMW010000051">
    <property type="protein sequence ID" value="CAH1232509.1"/>
    <property type="molecule type" value="Genomic_DNA"/>
</dbReference>
<evidence type="ECO:0000256" key="1">
    <source>
        <dbReference type="SAM" id="Phobius"/>
    </source>
</evidence>
<evidence type="ECO:0000313" key="3">
    <source>
        <dbReference type="Proteomes" id="UP000838821"/>
    </source>
</evidence>
<feature type="transmembrane region" description="Helical" evidence="1">
    <location>
        <begin position="9"/>
        <end position="27"/>
    </location>
</feature>
<keyword evidence="1" id="KW-0812">Transmembrane</keyword>
<organism evidence="2 3">
    <name type="scientific">Paenibacillus allorhizoplanae</name>
    <dbReference type="NCBI Taxonomy" id="2905648"/>
    <lineage>
        <taxon>Bacteria</taxon>
        <taxon>Bacillati</taxon>
        <taxon>Bacillota</taxon>
        <taxon>Bacilli</taxon>
        <taxon>Bacillales</taxon>
        <taxon>Paenibacillaceae</taxon>
        <taxon>Paenibacillus</taxon>
    </lineage>
</organism>
<proteinExistence type="predicted"/>
<sequence length="33" mass="3772">MNKAEAKRIFIVIIFIGTVFSTIAMLIKYPQLT</sequence>